<dbReference type="AlphaFoldDB" id="A0A0V0ZGG9"/>
<evidence type="ECO:0000256" key="1">
    <source>
        <dbReference type="SAM" id="MobiDB-lite"/>
    </source>
</evidence>
<gene>
    <name evidence="2" type="ORF">T12_2186</name>
</gene>
<evidence type="ECO:0000313" key="3">
    <source>
        <dbReference type="Proteomes" id="UP000054783"/>
    </source>
</evidence>
<organism evidence="2 3">
    <name type="scientific">Trichinella patagoniensis</name>
    <dbReference type="NCBI Taxonomy" id="990121"/>
    <lineage>
        <taxon>Eukaryota</taxon>
        <taxon>Metazoa</taxon>
        <taxon>Ecdysozoa</taxon>
        <taxon>Nematoda</taxon>
        <taxon>Enoplea</taxon>
        <taxon>Dorylaimia</taxon>
        <taxon>Trichinellida</taxon>
        <taxon>Trichinellidae</taxon>
        <taxon>Trichinella</taxon>
    </lineage>
</organism>
<proteinExistence type="predicted"/>
<reference evidence="2" key="1">
    <citation type="submission" date="2015-01" db="EMBL/GenBank/DDBJ databases">
        <title>Evolution of Trichinella species and genotypes.</title>
        <authorList>
            <person name="Korhonen P.K."/>
            <person name="Edoardo P."/>
            <person name="Giuseppe L.R."/>
            <person name="Gasser R.B."/>
        </authorList>
    </citation>
    <scope>NUCLEOTIDE SEQUENCE [LARGE SCALE GENOMIC DNA]</scope>
    <source>
        <strain evidence="2">ISS2496</strain>
    </source>
</reference>
<sequence length="217" mass="23407">MCDGRLVKVSEVVKHWKSRSRALVEQVQEERPTVVDSASATEATRILLRNSLSTEGNVQSAIDFLSPITYASAEVGCARAPFGLVEGTGVPRDENAGHPVNGGRDNLTPAMSHVAGQGPLHEPLSRDRQASGIRPKDSLSTPVKEGPWRESLRGGRSTEHPQRNPRAQNGTTIATLRSLRLQYPSPGAAHFAKVGMRQLPVKAFSRQTSSKASIEEG</sequence>
<name>A0A0V0ZGG9_9BILA</name>
<evidence type="ECO:0000313" key="2">
    <source>
        <dbReference type="EMBL" id="KRY11588.1"/>
    </source>
</evidence>
<protein>
    <submittedName>
        <fullName evidence="2">Uncharacterized protein</fullName>
    </submittedName>
</protein>
<keyword evidence="3" id="KW-1185">Reference proteome</keyword>
<feature type="compositionally biased region" description="Basic and acidic residues" evidence="1">
    <location>
        <begin position="123"/>
        <end position="137"/>
    </location>
</feature>
<feature type="compositionally biased region" description="Basic and acidic residues" evidence="1">
    <location>
        <begin position="146"/>
        <end position="162"/>
    </location>
</feature>
<feature type="region of interest" description="Disordered" evidence="1">
    <location>
        <begin position="89"/>
        <end position="171"/>
    </location>
</feature>
<dbReference type="Proteomes" id="UP000054783">
    <property type="component" value="Unassembled WGS sequence"/>
</dbReference>
<dbReference type="EMBL" id="JYDQ01000190">
    <property type="protein sequence ID" value="KRY11588.1"/>
    <property type="molecule type" value="Genomic_DNA"/>
</dbReference>
<accession>A0A0V0ZGG9</accession>
<comment type="caution">
    <text evidence="2">The sequence shown here is derived from an EMBL/GenBank/DDBJ whole genome shotgun (WGS) entry which is preliminary data.</text>
</comment>